<evidence type="ECO:0000313" key="2">
    <source>
        <dbReference type="EMBL" id="CAD7705453.1"/>
    </source>
</evidence>
<protein>
    <submittedName>
        <fullName evidence="2">Uncharacterized protein</fullName>
    </submittedName>
</protein>
<dbReference type="AlphaFoldDB" id="A0A8S1JFY3"/>
<sequence>MTTLRFLSLRGCSKVTDQSLAVVGKLRNLACLGVQCCEEITDDGLGYLCGLSRLRMLDLSGCSKITDSGVAHLVGLDSLSTLDLTRCGITHKSLVLLGGLTNLSSVSLGWVRQYPVGGEEFLVALRFSKETG</sequence>
<dbReference type="SUPFAM" id="SSF52047">
    <property type="entry name" value="RNI-like"/>
    <property type="match status" value="1"/>
</dbReference>
<proteinExistence type="predicted"/>
<keyword evidence="3" id="KW-1185">Reference proteome</keyword>
<dbReference type="InterPro" id="IPR006553">
    <property type="entry name" value="Leu-rich_rpt_Cys-con_subtyp"/>
</dbReference>
<dbReference type="Pfam" id="PF13516">
    <property type="entry name" value="LRR_6"/>
    <property type="match status" value="2"/>
</dbReference>
<gene>
    <name evidence="2" type="ORF">OSTQU699_LOCUS10808</name>
</gene>
<dbReference type="Proteomes" id="UP000708148">
    <property type="component" value="Unassembled WGS sequence"/>
</dbReference>
<dbReference type="OrthoDB" id="545695at2759"/>
<accession>A0A8S1JFY3</accession>
<comment type="subcellular location">
    <subcellularLocation>
        <location evidence="1">Cytoplasm</location>
        <location evidence="1">Cytoskeleton</location>
        <location evidence="1">Cilium axoneme</location>
    </subcellularLocation>
</comment>
<dbReference type="PANTHER" id="PTHR13318">
    <property type="entry name" value="PARTNER OF PAIRED, ISOFORM B-RELATED"/>
    <property type="match status" value="1"/>
</dbReference>
<evidence type="ECO:0000313" key="3">
    <source>
        <dbReference type="Proteomes" id="UP000708148"/>
    </source>
</evidence>
<name>A0A8S1JFY3_9CHLO</name>
<reference evidence="2" key="1">
    <citation type="submission" date="2020-12" db="EMBL/GenBank/DDBJ databases">
        <authorList>
            <person name="Iha C."/>
        </authorList>
    </citation>
    <scope>NUCLEOTIDE SEQUENCE</scope>
</reference>
<dbReference type="GO" id="GO:0005930">
    <property type="term" value="C:axoneme"/>
    <property type="evidence" value="ECO:0007669"/>
    <property type="project" value="UniProtKB-SubCell"/>
</dbReference>
<dbReference type="SMART" id="SM00367">
    <property type="entry name" value="LRR_CC"/>
    <property type="match status" value="3"/>
</dbReference>
<organism evidence="2 3">
    <name type="scientific">Ostreobium quekettii</name>
    <dbReference type="NCBI Taxonomy" id="121088"/>
    <lineage>
        <taxon>Eukaryota</taxon>
        <taxon>Viridiplantae</taxon>
        <taxon>Chlorophyta</taxon>
        <taxon>core chlorophytes</taxon>
        <taxon>Ulvophyceae</taxon>
        <taxon>TCBD clade</taxon>
        <taxon>Bryopsidales</taxon>
        <taxon>Ostreobineae</taxon>
        <taxon>Ostreobiaceae</taxon>
        <taxon>Ostreobium</taxon>
    </lineage>
</organism>
<comment type="caution">
    <text evidence="2">The sequence shown here is derived from an EMBL/GenBank/DDBJ whole genome shotgun (WGS) entry which is preliminary data.</text>
</comment>
<dbReference type="GO" id="GO:0019005">
    <property type="term" value="C:SCF ubiquitin ligase complex"/>
    <property type="evidence" value="ECO:0007669"/>
    <property type="project" value="TreeGrafter"/>
</dbReference>
<dbReference type="PANTHER" id="PTHR13318:SF105">
    <property type="entry name" value="F-BOX_LRR-REPEAT PROTEIN 3"/>
    <property type="match status" value="1"/>
</dbReference>
<dbReference type="InterPro" id="IPR032675">
    <property type="entry name" value="LRR_dom_sf"/>
</dbReference>
<dbReference type="InterPro" id="IPR001611">
    <property type="entry name" value="Leu-rich_rpt"/>
</dbReference>
<dbReference type="Gene3D" id="3.80.10.10">
    <property type="entry name" value="Ribonuclease Inhibitor"/>
    <property type="match status" value="1"/>
</dbReference>
<dbReference type="EMBL" id="CAJHUC010003127">
    <property type="protein sequence ID" value="CAD7705453.1"/>
    <property type="molecule type" value="Genomic_DNA"/>
</dbReference>
<dbReference type="GO" id="GO:0031146">
    <property type="term" value="P:SCF-dependent proteasomal ubiquitin-dependent protein catabolic process"/>
    <property type="evidence" value="ECO:0007669"/>
    <property type="project" value="TreeGrafter"/>
</dbReference>
<evidence type="ECO:0000256" key="1">
    <source>
        <dbReference type="ARBA" id="ARBA00004430"/>
    </source>
</evidence>